<keyword evidence="4" id="KW-1185">Reference proteome</keyword>
<proteinExistence type="predicted"/>
<dbReference type="InterPro" id="IPR058594">
    <property type="entry name" value="PB1-like_dom_pln"/>
</dbReference>
<evidence type="ECO:0000313" key="4">
    <source>
        <dbReference type="Proteomes" id="UP000026915"/>
    </source>
</evidence>
<organism evidence="3 4">
    <name type="scientific">Theobroma cacao</name>
    <name type="common">Cacao</name>
    <name type="synonym">Cocoa</name>
    <dbReference type="NCBI Taxonomy" id="3641"/>
    <lineage>
        <taxon>Eukaryota</taxon>
        <taxon>Viridiplantae</taxon>
        <taxon>Streptophyta</taxon>
        <taxon>Embryophyta</taxon>
        <taxon>Tracheophyta</taxon>
        <taxon>Spermatophyta</taxon>
        <taxon>Magnoliopsida</taxon>
        <taxon>eudicotyledons</taxon>
        <taxon>Gunneridae</taxon>
        <taxon>Pentapetalae</taxon>
        <taxon>rosids</taxon>
        <taxon>malvids</taxon>
        <taxon>Malvales</taxon>
        <taxon>Malvaceae</taxon>
        <taxon>Byttnerioideae</taxon>
        <taxon>Theobroma</taxon>
    </lineage>
</organism>
<keyword evidence="1" id="KW-0732">Signal</keyword>
<evidence type="ECO:0000256" key="1">
    <source>
        <dbReference type="SAM" id="SignalP"/>
    </source>
</evidence>
<dbReference type="HOGENOM" id="CLU_1226662_0_0_1"/>
<feature type="domain" description="PB1-like" evidence="2">
    <location>
        <begin position="33"/>
        <end position="128"/>
    </location>
</feature>
<feature type="chain" id="PRO_5001601833" description="PB1-like domain-containing protein" evidence="1">
    <location>
        <begin position="24"/>
        <end position="226"/>
    </location>
</feature>
<evidence type="ECO:0000259" key="2">
    <source>
        <dbReference type="Pfam" id="PF26130"/>
    </source>
</evidence>
<dbReference type="Pfam" id="PF26130">
    <property type="entry name" value="PB1-like"/>
    <property type="match status" value="1"/>
</dbReference>
<feature type="signal peptide" evidence="1">
    <location>
        <begin position="1"/>
        <end position="23"/>
    </location>
</feature>
<reference evidence="3 4" key="1">
    <citation type="journal article" date="2013" name="Genome Biol.">
        <title>The genome sequence of the most widely cultivated cacao type and its use to identify candidate genes regulating pod color.</title>
        <authorList>
            <person name="Motamayor J.C."/>
            <person name="Mockaitis K."/>
            <person name="Schmutz J."/>
            <person name="Haiminen N."/>
            <person name="Iii D.L."/>
            <person name="Cornejo O."/>
            <person name="Findley S.D."/>
            <person name="Zheng P."/>
            <person name="Utro F."/>
            <person name="Royaert S."/>
            <person name="Saski C."/>
            <person name="Jenkins J."/>
            <person name="Podicheti R."/>
            <person name="Zhao M."/>
            <person name="Scheffler B.E."/>
            <person name="Stack J.C."/>
            <person name="Feltus F.A."/>
            <person name="Mustiga G.M."/>
            <person name="Amores F."/>
            <person name="Phillips W."/>
            <person name="Marelli J.P."/>
            <person name="May G.D."/>
            <person name="Shapiro H."/>
            <person name="Ma J."/>
            <person name="Bustamante C.D."/>
            <person name="Schnell R.J."/>
            <person name="Main D."/>
            <person name="Gilbert D."/>
            <person name="Parida L."/>
            <person name="Kuhn D.N."/>
        </authorList>
    </citation>
    <scope>NUCLEOTIDE SEQUENCE [LARGE SCALE GENOMIC DNA]</scope>
    <source>
        <strain evidence="4">cv. Matina 1-6</strain>
    </source>
</reference>
<accession>A0A061FBK4</accession>
<dbReference type="AlphaFoldDB" id="A0A061FBK4"/>
<gene>
    <name evidence="3" type="ORF">TCM_033591</name>
</gene>
<dbReference type="InParanoid" id="A0A061FBK4"/>
<evidence type="ECO:0000313" key="3">
    <source>
        <dbReference type="EMBL" id="EOY14278.1"/>
    </source>
</evidence>
<dbReference type="Proteomes" id="UP000026915">
    <property type="component" value="Chromosome 7"/>
</dbReference>
<dbReference type="Gramene" id="EOY14278">
    <property type="protein sequence ID" value="EOY14278"/>
    <property type="gene ID" value="TCM_033591"/>
</dbReference>
<sequence length="226" mass="26032">MKGYGVAYLWVLVAIFLSPFAKSEIVKINDQLCIIRFHYDGAFVGGGKNLKFVNSLMEGVTFDLDKVSYFELLSICADTSYENIKEIYYLKPRCIVTNGLRAIVKDDNALNMIGYMLDHGVIEIYIKHAIDEPVFVGDEDEGIYKEYHDSDEFEDIASNKEDVVDNATKRIGRFLVYNPSSHTFYIELGMLFENSKQFKHVVSLMSMRSNREIVWVKNKTNFVKVR</sequence>
<protein>
    <recommendedName>
        <fullName evidence="2">PB1-like domain-containing protein</fullName>
    </recommendedName>
</protein>
<name>A0A061FBK4_THECC</name>
<dbReference type="EMBL" id="CM001885">
    <property type="protein sequence ID" value="EOY14278.1"/>
    <property type="molecule type" value="Genomic_DNA"/>
</dbReference>